<accession>H0QUJ4</accession>
<evidence type="ECO:0000313" key="4">
    <source>
        <dbReference type="Proteomes" id="UP000035034"/>
    </source>
</evidence>
<dbReference type="EMBL" id="BAEH01000004">
    <property type="protein sequence ID" value="GAB16495.1"/>
    <property type="molecule type" value="Genomic_DNA"/>
</dbReference>
<reference evidence="3 4" key="1">
    <citation type="submission" date="2011-12" db="EMBL/GenBank/DDBJ databases">
        <title>Whole genome shotgun sequence of Gordonia effusa NBRC 100432.</title>
        <authorList>
            <person name="Yoshida I."/>
            <person name="Takarada H."/>
            <person name="Hosoyama A."/>
            <person name="Tsuchikane K."/>
            <person name="Katsumata H."/>
            <person name="Yamazaki S."/>
            <person name="Fujita N."/>
        </authorList>
    </citation>
    <scope>NUCLEOTIDE SEQUENCE [LARGE SCALE GENOMIC DNA]</scope>
    <source>
        <strain evidence="3 4">NBRC 100432</strain>
    </source>
</reference>
<proteinExistence type="predicted"/>
<sequence length="166" mass="18071">MTNSEHPSLRDPAYLVDPRARTLWRIGPLVFGVPVFLALLAVAVFVEPARIPTAIATLVVGAGTVFYTTVVPAWRYRFHRWEVTGTVIYSQAGWFTRTRVIIPISRVQVIDTAAGPFEQLLGLAQLKVTTASSAGTVHIAGLDAAMARQIASDLTIRIENRGDDAT</sequence>
<feature type="domain" description="YdbS-like PH" evidence="2">
    <location>
        <begin position="76"/>
        <end position="151"/>
    </location>
</feature>
<dbReference type="eggNOG" id="COG3402">
    <property type="taxonomic scope" value="Bacteria"/>
</dbReference>
<dbReference type="PANTHER" id="PTHR34473">
    <property type="entry name" value="UPF0699 TRANSMEMBRANE PROTEIN YDBS"/>
    <property type="match status" value="1"/>
</dbReference>
<dbReference type="STRING" id="1077974.GOEFS_004_00100"/>
<dbReference type="Pfam" id="PF03703">
    <property type="entry name" value="bPH_2"/>
    <property type="match status" value="1"/>
</dbReference>
<keyword evidence="1" id="KW-0472">Membrane</keyword>
<evidence type="ECO:0000256" key="1">
    <source>
        <dbReference type="SAM" id="Phobius"/>
    </source>
</evidence>
<feature type="transmembrane region" description="Helical" evidence="1">
    <location>
        <begin position="26"/>
        <end position="45"/>
    </location>
</feature>
<keyword evidence="1" id="KW-1133">Transmembrane helix</keyword>
<comment type="caution">
    <text evidence="3">The sequence shown here is derived from an EMBL/GenBank/DDBJ whole genome shotgun (WGS) entry which is preliminary data.</text>
</comment>
<dbReference type="PANTHER" id="PTHR34473:SF3">
    <property type="entry name" value="TRANSMEMBRANE PROTEIN-RELATED"/>
    <property type="match status" value="1"/>
</dbReference>
<evidence type="ECO:0000259" key="2">
    <source>
        <dbReference type="Pfam" id="PF03703"/>
    </source>
</evidence>
<gene>
    <name evidence="3" type="ORF">GOEFS_004_00100</name>
</gene>
<keyword evidence="1" id="KW-0812">Transmembrane</keyword>
<protein>
    <recommendedName>
        <fullName evidence="2">YdbS-like PH domain-containing protein</fullName>
    </recommendedName>
</protein>
<feature type="transmembrane region" description="Helical" evidence="1">
    <location>
        <begin position="51"/>
        <end position="70"/>
    </location>
</feature>
<organism evidence="3 4">
    <name type="scientific">Gordonia effusa NBRC 100432</name>
    <dbReference type="NCBI Taxonomy" id="1077974"/>
    <lineage>
        <taxon>Bacteria</taxon>
        <taxon>Bacillati</taxon>
        <taxon>Actinomycetota</taxon>
        <taxon>Actinomycetes</taxon>
        <taxon>Mycobacteriales</taxon>
        <taxon>Gordoniaceae</taxon>
        <taxon>Gordonia</taxon>
    </lineage>
</organism>
<evidence type="ECO:0000313" key="3">
    <source>
        <dbReference type="EMBL" id="GAB16495.1"/>
    </source>
</evidence>
<dbReference type="AlphaFoldDB" id="H0QUJ4"/>
<name>H0QUJ4_9ACTN</name>
<dbReference type="Proteomes" id="UP000035034">
    <property type="component" value="Unassembled WGS sequence"/>
</dbReference>
<keyword evidence="4" id="KW-1185">Reference proteome</keyword>
<dbReference type="InterPro" id="IPR005182">
    <property type="entry name" value="YdbS-like_PH"/>
</dbReference>
<dbReference type="RefSeq" id="WP_007315833.1">
    <property type="nucleotide sequence ID" value="NZ_BAEH01000004.1"/>
</dbReference>
<dbReference type="OrthoDB" id="3730669at2"/>